<sequence>MDKWDSLDVLVKNEFLFTGLVFVSGDWARGNDTGGVGFEYSTFGQFPCISAEEELAECKIVAHKEYYGTTAASLLIPLNFVATTFVVLSSVSINI</sequence>
<keyword evidence="2" id="KW-1185">Reference proteome</keyword>
<name>A0A183CV36_9BILA</name>
<evidence type="ECO:0000313" key="1">
    <source>
        <dbReference type="EMBL" id="VDK27875.1"/>
    </source>
</evidence>
<accession>A0A183CV36</accession>
<dbReference type="WBParaSite" id="GPUH_0000032601-mRNA-1">
    <property type="protein sequence ID" value="GPUH_0000032601-mRNA-1"/>
    <property type="gene ID" value="GPUH_0000032601"/>
</dbReference>
<gene>
    <name evidence="1" type="ORF">GPUH_LOCUS327</name>
</gene>
<reference evidence="3" key="1">
    <citation type="submission" date="2016-06" db="UniProtKB">
        <authorList>
            <consortium name="WormBaseParasite"/>
        </authorList>
    </citation>
    <scope>IDENTIFICATION</scope>
</reference>
<dbReference type="AlphaFoldDB" id="A0A183CV36"/>
<evidence type="ECO:0000313" key="2">
    <source>
        <dbReference type="Proteomes" id="UP000271098"/>
    </source>
</evidence>
<organism evidence="3">
    <name type="scientific">Gongylonema pulchrum</name>
    <dbReference type="NCBI Taxonomy" id="637853"/>
    <lineage>
        <taxon>Eukaryota</taxon>
        <taxon>Metazoa</taxon>
        <taxon>Ecdysozoa</taxon>
        <taxon>Nematoda</taxon>
        <taxon>Chromadorea</taxon>
        <taxon>Rhabditida</taxon>
        <taxon>Spirurina</taxon>
        <taxon>Spiruromorpha</taxon>
        <taxon>Spiruroidea</taxon>
        <taxon>Gongylonematidae</taxon>
        <taxon>Gongylonema</taxon>
    </lineage>
</organism>
<protein>
    <submittedName>
        <fullName evidence="3">Dirigent protein</fullName>
    </submittedName>
</protein>
<proteinExistence type="predicted"/>
<dbReference type="EMBL" id="UYRT01000268">
    <property type="protein sequence ID" value="VDK27875.1"/>
    <property type="molecule type" value="Genomic_DNA"/>
</dbReference>
<reference evidence="1 2" key="2">
    <citation type="submission" date="2018-11" db="EMBL/GenBank/DDBJ databases">
        <authorList>
            <consortium name="Pathogen Informatics"/>
        </authorList>
    </citation>
    <scope>NUCLEOTIDE SEQUENCE [LARGE SCALE GENOMIC DNA]</scope>
</reference>
<evidence type="ECO:0000313" key="3">
    <source>
        <dbReference type="WBParaSite" id="GPUH_0000032601-mRNA-1"/>
    </source>
</evidence>
<dbReference type="Proteomes" id="UP000271098">
    <property type="component" value="Unassembled WGS sequence"/>
</dbReference>